<dbReference type="OrthoDB" id="9778379at2"/>
<evidence type="ECO:0000259" key="5">
    <source>
        <dbReference type="PROSITE" id="PS51078"/>
    </source>
</evidence>
<dbReference type="GO" id="GO:0003700">
    <property type="term" value="F:DNA-binding transcription factor activity"/>
    <property type="evidence" value="ECO:0007669"/>
    <property type="project" value="TreeGrafter"/>
</dbReference>
<dbReference type="EMBL" id="JAGGMB010000003">
    <property type="protein sequence ID" value="MBP2076905.1"/>
    <property type="molecule type" value="Genomic_DNA"/>
</dbReference>
<dbReference type="GO" id="GO:0003677">
    <property type="term" value="F:DNA binding"/>
    <property type="evidence" value="ECO:0007669"/>
    <property type="project" value="UniProtKB-KW"/>
</dbReference>
<dbReference type="Pfam" id="PF01614">
    <property type="entry name" value="IclR_C"/>
    <property type="match status" value="1"/>
</dbReference>
<dbReference type="GO" id="GO:0045892">
    <property type="term" value="P:negative regulation of DNA-templated transcription"/>
    <property type="evidence" value="ECO:0007669"/>
    <property type="project" value="UniProtKB-ARBA"/>
</dbReference>
<accession>A0A9X0YQ69</accession>
<dbReference type="InterPro" id="IPR014757">
    <property type="entry name" value="Tscrpt_reg_IclR_C"/>
</dbReference>
<dbReference type="PANTHER" id="PTHR30136:SF24">
    <property type="entry name" value="HTH-TYPE TRANSCRIPTIONAL REPRESSOR ALLR"/>
    <property type="match status" value="1"/>
</dbReference>
<dbReference type="InterPro" id="IPR029016">
    <property type="entry name" value="GAF-like_dom_sf"/>
</dbReference>
<dbReference type="Pfam" id="PF09339">
    <property type="entry name" value="HTH_IclR"/>
    <property type="match status" value="1"/>
</dbReference>
<dbReference type="PANTHER" id="PTHR30136">
    <property type="entry name" value="HELIX-TURN-HELIX TRANSCRIPTIONAL REGULATOR, ICLR FAMILY"/>
    <property type="match status" value="1"/>
</dbReference>
<evidence type="ECO:0000313" key="7">
    <source>
        <dbReference type="Proteomes" id="UP001138793"/>
    </source>
</evidence>
<keyword evidence="7" id="KW-1185">Reference proteome</keyword>
<keyword evidence="3" id="KW-0804">Transcription</keyword>
<dbReference type="Proteomes" id="UP001138793">
    <property type="component" value="Unassembled WGS sequence"/>
</dbReference>
<evidence type="ECO:0000256" key="3">
    <source>
        <dbReference type="ARBA" id="ARBA00023163"/>
    </source>
</evidence>
<dbReference type="AlphaFoldDB" id="A0A9X0YQ69"/>
<gene>
    <name evidence="6" type="ORF">J2Z64_001136</name>
</gene>
<keyword evidence="1" id="KW-0805">Transcription regulation</keyword>
<protein>
    <submittedName>
        <fullName evidence="6">DNA-binding IclR family transcriptional regulator</fullName>
    </submittedName>
</protein>
<evidence type="ECO:0000313" key="6">
    <source>
        <dbReference type="EMBL" id="MBP2076905.1"/>
    </source>
</evidence>
<dbReference type="SMART" id="SM00346">
    <property type="entry name" value="HTH_ICLR"/>
    <property type="match status" value="1"/>
</dbReference>
<dbReference type="Gene3D" id="1.10.10.10">
    <property type="entry name" value="Winged helix-like DNA-binding domain superfamily/Winged helix DNA-binding domain"/>
    <property type="match status" value="1"/>
</dbReference>
<feature type="domain" description="HTH iclR-type" evidence="4">
    <location>
        <begin position="9"/>
        <end position="71"/>
    </location>
</feature>
<dbReference type="RefSeq" id="WP_149473045.1">
    <property type="nucleotide sequence ID" value="NZ_JAGGMB010000003.1"/>
</dbReference>
<comment type="caution">
    <text evidence="6">The sequence shown here is derived from an EMBL/GenBank/DDBJ whole genome shotgun (WGS) entry which is preliminary data.</text>
</comment>
<evidence type="ECO:0000256" key="1">
    <source>
        <dbReference type="ARBA" id="ARBA00023015"/>
    </source>
</evidence>
<dbReference type="PROSITE" id="PS51078">
    <property type="entry name" value="ICLR_ED"/>
    <property type="match status" value="1"/>
</dbReference>
<dbReference type="InterPro" id="IPR005471">
    <property type="entry name" value="Tscrpt_reg_IclR_N"/>
</dbReference>
<reference evidence="6" key="1">
    <citation type="submission" date="2021-03" db="EMBL/GenBank/DDBJ databases">
        <title>Genomic Encyclopedia of Type Strains, Phase IV (KMG-IV): sequencing the most valuable type-strain genomes for metagenomic binning, comparative biology and taxonomic classification.</title>
        <authorList>
            <person name="Goeker M."/>
        </authorList>
    </citation>
    <scope>NUCLEOTIDE SEQUENCE</scope>
    <source>
        <strain evidence="6">DSM 107338</strain>
    </source>
</reference>
<sequence>MSKESVKGLQTVHRAIRLLNCFTIEEPELSLTELMRKSDLPKSTTARLIETLVNTGMVERNEYNFNYKLGHNVYILGQVAEQGTDIIQVATPIMKKLQEDTQESITLYKIEQNKRVCIKRFVSPQLVTHNVSVGTRLDLMIGATGKALLAFQEPTFIDQIVAGTGNKEKLLKDLENIRKTNQSISFDERNIGVNAISSAVFNMSGEVRYSLGVSGPSNRFVNEVIESWQERLWQDAKQLSEEIGFRK</sequence>
<dbReference type="SUPFAM" id="SSF55781">
    <property type="entry name" value="GAF domain-like"/>
    <property type="match status" value="1"/>
</dbReference>
<dbReference type="InterPro" id="IPR036390">
    <property type="entry name" value="WH_DNA-bd_sf"/>
</dbReference>
<proteinExistence type="predicted"/>
<dbReference type="Gene3D" id="3.30.450.40">
    <property type="match status" value="1"/>
</dbReference>
<dbReference type="SUPFAM" id="SSF46785">
    <property type="entry name" value="Winged helix' DNA-binding domain"/>
    <property type="match status" value="1"/>
</dbReference>
<feature type="domain" description="IclR-ED" evidence="5">
    <location>
        <begin position="72"/>
        <end position="245"/>
    </location>
</feature>
<dbReference type="PROSITE" id="PS51077">
    <property type="entry name" value="HTH_ICLR"/>
    <property type="match status" value="1"/>
</dbReference>
<keyword evidence="2 6" id="KW-0238">DNA-binding</keyword>
<organism evidence="6 7">
    <name type="scientific">Oceanobacillus polygoni</name>
    <dbReference type="NCBI Taxonomy" id="1235259"/>
    <lineage>
        <taxon>Bacteria</taxon>
        <taxon>Bacillati</taxon>
        <taxon>Bacillota</taxon>
        <taxon>Bacilli</taxon>
        <taxon>Bacillales</taxon>
        <taxon>Bacillaceae</taxon>
        <taxon>Oceanobacillus</taxon>
    </lineage>
</organism>
<name>A0A9X0YQ69_9BACI</name>
<dbReference type="InterPro" id="IPR036388">
    <property type="entry name" value="WH-like_DNA-bd_sf"/>
</dbReference>
<evidence type="ECO:0000259" key="4">
    <source>
        <dbReference type="PROSITE" id="PS51077"/>
    </source>
</evidence>
<evidence type="ECO:0000256" key="2">
    <source>
        <dbReference type="ARBA" id="ARBA00023125"/>
    </source>
</evidence>
<dbReference type="InterPro" id="IPR050707">
    <property type="entry name" value="HTH_MetabolicPath_Reg"/>
</dbReference>